<evidence type="ECO:0000256" key="1">
    <source>
        <dbReference type="ARBA" id="ARBA00004429"/>
    </source>
</evidence>
<organism evidence="10 11">
    <name type="scientific">Candidatus Amulumruptor caecigallinarius</name>
    <dbReference type="NCBI Taxonomy" id="2109911"/>
    <lineage>
        <taxon>Bacteria</taxon>
        <taxon>Pseudomonadati</taxon>
        <taxon>Bacteroidota</taxon>
        <taxon>Bacteroidia</taxon>
        <taxon>Bacteroidales</taxon>
        <taxon>Muribaculaceae</taxon>
        <taxon>Candidatus Amulumruptor</taxon>
    </lineage>
</organism>
<keyword evidence="6 8" id="KW-1133">Transmembrane helix</keyword>
<dbReference type="PANTHER" id="PTHR32063">
    <property type="match status" value="1"/>
</dbReference>
<keyword evidence="2" id="KW-0813">Transport</keyword>
<feature type="transmembrane region" description="Helical" evidence="8">
    <location>
        <begin position="338"/>
        <end position="357"/>
    </location>
</feature>
<dbReference type="SUPFAM" id="SSF82693">
    <property type="entry name" value="Multidrug efflux transporter AcrB pore domain, PN1, PN2, PC1 and PC2 subdomains"/>
    <property type="match status" value="4"/>
</dbReference>
<feature type="transmembrane region" description="Helical" evidence="8">
    <location>
        <begin position="364"/>
        <end position="384"/>
    </location>
</feature>
<feature type="transmembrane region" description="Helical" evidence="8">
    <location>
        <begin position="390"/>
        <end position="415"/>
    </location>
</feature>
<feature type="transmembrane region" description="Helical" evidence="8">
    <location>
        <begin position="1038"/>
        <end position="1057"/>
    </location>
</feature>
<dbReference type="SUPFAM" id="SSF82714">
    <property type="entry name" value="Multidrug efflux transporter AcrB TolC docking domain, DN and DC subdomains"/>
    <property type="match status" value="2"/>
</dbReference>
<dbReference type="AlphaFoldDB" id="A0A921JHY3"/>
<keyword evidence="4" id="KW-0997">Cell inner membrane</keyword>
<dbReference type="SUPFAM" id="SSF82866">
    <property type="entry name" value="Multidrug efflux transporter AcrB transmembrane domain"/>
    <property type="match status" value="2"/>
</dbReference>
<dbReference type="Gene3D" id="3.30.70.1430">
    <property type="entry name" value="Multidrug efflux transporter AcrB pore domain"/>
    <property type="match status" value="2"/>
</dbReference>
<feature type="transmembrane region" description="Helical" evidence="8">
    <location>
        <begin position="604"/>
        <end position="622"/>
    </location>
</feature>
<dbReference type="PRINTS" id="PR00702">
    <property type="entry name" value="ACRIFLAVINRP"/>
</dbReference>
<accession>A0A921JHY3</accession>
<gene>
    <name evidence="10" type="ORF">K8V47_05545</name>
</gene>
<feature type="transmembrane region" description="Helical" evidence="8">
    <location>
        <begin position="436"/>
        <end position="456"/>
    </location>
</feature>
<evidence type="ECO:0000313" key="10">
    <source>
        <dbReference type="EMBL" id="HJE39205.1"/>
    </source>
</evidence>
<evidence type="ECO:0000256" key="3">
    <source>
        <dbReference type="ARBA" id="ARBA00022475"/>
    </source>
</evidence>
<feature type="transmembrane region" description="Helical" evidence="8">
    <location>
        <begin position="1077"/>
        <end position="1098"/>
    </location>
</feature>
<keyword evidence="7 8" id="KW-0472">Membrane</keyword>
<evidence type="ECO:0000256" key="7">
    <source>
        <dbReference type="ARBA" id="ARBA00023136"/>
    </source>
</evidence>
<feature type="transmembrane region" description="Helical" evidence="8">
    <location>
        <begin position="555"/>
        <end position="573"/>
    </location>
</feature>
<dbReference type="Gene3D" id="3.30.2090.10">
    <property type="entry name" value="Multidrug efflux transporter AcrB TolC docking domain, DN and DC subdomains"/>
    <property type="match status" value="2"/>
</dbReference>
<comment type="subcellular location">
    <subcellularLocation>
        <location evidence="1">Cell inner membrane</location>
        <topology evidence="1">Multi-pass membrane protein</topology>
    </subcellularLocation>
</comment>
<feature type="transmembrane region" description="Helical" evidence="8">
    <location>
        <begin position="12"/>
        <end position="33"/>
    </location>
</feature>
<protein>
    <submittedName>
        <fullName evidence="10">Efflux RND transporter permease subunit</fullName>
    </submittedName>
</protein>
<reference evidence="10" key="2">
    <citation type="submission" date="2021-09" db="EMBL/GenBank/DDBJ databases">
        <authorList>
            <person name="Gilroy R."/>
        </authorList>
    </citation>
    <scope>NUCLEOTIDE SEQUENCE</scope>
    <source>
        <strain evidence="10">4100</strain>
    </source>
</reference>
<keyword evidence="5 8" id="KW-0812">Transmembrane</keyword>
<dbReference type="PROSITE" id="PS50156">
    <property type="entry name" value="SSD"/>
    <property type="match status" value="1"/>
</dbReference>
<feature type="transmembrane region" description="Helical" evidence="8">
    <location>
        <begin position="962"/>
        <end position="986"/>
    </location>
</feature>
<dbReference type="Proteomes" id="UP000711407">
    <property type="component" value="Unassembled WGS sequence"/>
</dbReference>
<sequence length="1124" mass="121799">MKLDTFINRPVLSTVISIFIVLLGIIGLVSLPVTQYPDIAPPTISVTTTYTGANAQAVLNSVIAPLEESINGAEGMTYMESTATNTGSATINVYFRQGFDPDMAAVDVQNRVAKAQNLLPSEVLQVGVLTQKRQSSMLVGIALYDTSGNYDSEFLDNYAKINMIPELQRVNGVGDVMSFGADYSMRIWLKPEVLAQYNLMPDDVAAALAEQNLEAAPGAFGEQGNQSFQYTMRYKGRLTTPEEFDKIVVRALPNGETLYLQDVADVELGRVTYGFSNTLNGYPATMCIVFQTPGSNATTIINDCLGYVDKLKAELPAGLQVAVPLNNNDFLYASIHEVIKTLLEAFVLVFLVTYIFLSDFRSTIIPAIAIPVALVGTFFVMNLIGFSVNLITLSALVLAIAIVVDDAIVVVEAVHAKLDVGYKSSRRAAIDAMNEIGGAIVSITLVMMLVFIPVSFMPGTAGIFYQQFGLTMAIAIGFSALNALTLSPALCALFLKPHNPDQPMKERVTEAYKAATGAVVGKYKKSFSLHPLIVVALLVFTIFCMVDGWFSTTSIVKLIIAIIVAVLTVAGLFTKRFHEAFEKGYSSLIGGYKRIVHFFARHKISSFGTVLGAIAVLVWLMGITPSALVPNEDTGVLFVMVDMPPGTSQERTEETLNQVDAAIAQIPGVQYRQKICGYSFLAGQGATYGTFIVKLKNWEERTAADQSADAILMKIYGVTGQFVKDGRVVAFAPPMISGYSMTNGFEIKMQDKTGGDINQFFGIVQGFLAQLNQQPEIQVAYTTFNPTFPQYLVDIDAAKAKQAGISPQTILSTLQGYYGGLYVSNFNRFGKIYRVMMQASAESRISPETLSAIKVRNSQGTMASISNFVTLERVFAPDLMNRFNMFSSISVTGSPAQGYSSGQALEAISRVAAQTLPAGYGYEYAGMTREEGSSSSGSSTAIIFGLCLLFVYLLLSAQYESYILPLAVIFSIPFGLMGSFIFAQIFGVNNNIYLQIALIMLIGLLAKNAILIVEFALDRRRTGMSVLNAAIDGAVARLRPILMTSLALIIGLLPLMFAHGVGANGNRALGVGSIGGMLIGMILQIFIVPALFVTFQLIQEKISPIKWKDTSNEGLESEIEQYSR</sequence>
<keyword evidence="3" id="KW-1003">Cell membrane</keyword>
<dbReference type="EMBL" id="DYXT01000028">
    <property type="protein sequence ID" value="HJE39205.1"/>
    <property type="molecule type" value="Genomic_DNA"/>
</dbReference>
<evidence type="ECO:0000256" key="5">
    <source>
        <dbReference type="ARBA" id="ARBA00022692"/>
    </source>
</evidence>
<feature type="transmembrane region" description="Helical" evidence="8">
    <location>
        <begin position="468"/>
        <end position="495"/>
    </location>
</feature>
<feature type="transmembrane region" description="Helical" evidence="8">
    <location>
        <begin position="532"/>
        <end position="549"/>
    </location>
</feature>
<dbReference type="FunFam" id="1.20.1640.10:FF:000001">
    <property type="entry name" value="Efflux pump membrane transporter"/>
    <property type="match status" value="1"/>
</dbReference>
<evidence type="ECO:0000256" key="6">
    <source>
        <dbReference type="ARBA" id="ARBA00022989"/>
    </source>
</evidence>
<dbReference type="GO" id="GO:0042910">
    <property type="term" value="F:xenobiotic transmembrane transporter activity"/>
    <property type="evidence" value="ECO:0007669"/>
    <property type="project" value="TreeGrafter"/>
</dbReference>
<dbReference type="Gene3D" id="3.30.70.1440">
    <property type="entry name" value="Multidrug efflux transporter AcrB pore domain"/>
    <property type="match status" value="1"/>
</dbReference>
<evidence type="ECO:0000256" key="2">
    <source>
        <dbReference type="ARBA" id="ARBA00022448"/>
    </source>
</evidence>
<feature type="domain" description="SSD" evidence="9">
    <location>
        <begin position="373"/>
        <end position="493"/>
    </location>
</feature>
<feature type="transmembrane region" description="Helical" evidence="8">
    <location>
        <begin position="937"/>
        <end position="955"/>
    </location>
</feature>
<dbReference type="Pfam" id="PF00873">
    <property type="entry name" value="ACR_tran"/>
    <property type="match status" value="2"/>
</dbReference>
<dbReference type="GO" id="GO:0005886">
    <property type="term" value="C:plasma membrane"/>
    <property type="evidence" value="ECO:0007669"/>
    <property type="project" value="UniProtKB-SubCell"/>
</dbReference>
<dbReference type="PANTHER" id="PTHR32063:SF9">
    <property type="entry name" value="SIMILAR TO MULTIDRUG RESISTANCE PROTEIN MEXB"/>
    <property type="match status" value="1"/>
</dbReference>
<reference evidence="10" key="1">
    <citation type="journal article" date="2021" name="PeerJ">
        <title>Extensive microbial diversity within the chicken gut microbiome revealed by metagenomics and culture.</title>
        <authorList>
            <person name="Gilroy R."/>
            <person name="Ravi A."/>
            <person name="Getino M."/>
            <person name="Pursley I."/>
            <person name="Horton D.L."/>
            <person name="Alikhan N.F."/>
            <person name="Baker D."/>
            <person name="Gharbi K."/>
            <person name="Hall N."/>
            <person name="Watson M."/>
            <person name="Adriaenssens E.M."/>
            <person name="Foster-Nyarko E."/>
            <person name="Jarju S."/>
            <person name="Secka A."/>
            <person name="Antonio M."/>
            <person name="Oren A."/>
            <person name="Chaudhuri R.R."/>
            <person name="La Ragione R."/>
            <person name="Hildebrand F."/>
            <person name="Pallen M.J."/>
        </authorList>
    </citation>
    <scope>NUCLEOTIDE SEQUENCE</scope>
    <source>
        <strain evidence="10">4100</strain>
    </source>
</reference>
<dbReference type="FunFam" id="3.30.70.1430:FF:000001">
    <property type="entry name" value="Efflux pump membrane transporter"/>
    <property type="match status" value="1"/>
</dbReference>
<dbReference type="Gene3D" id="3.30.70.1320">
    <property type="entry name" value="Multidrug efflux transporter AcrB pore domain like"/>
    <property type="match status" value="1"/>
</dbReference>
<comment type="caution">
    <text evidence="10">The sequence shown here is derived from an EMBL/GenBank/DDBJ whole genome shotgun (WGS) entry which is preliminary data.</text>
</comment>
<evidence type="ECO:0000259" key="9">
    <source>
        <dbReference type="PROSITE" id="PS50156"/>
    </source>
</evidence>
<dbReference type="InterPro" id="IPR000731">
    <property type="entry name" value="SSD"/>
</dbReference>
<feature type="transmembrane region" description="Helical" evidence="8">
    <location>
        <begin position="992"/>
        <end position="1017"/>
    </location>
</feature>
<dbReference type="InterPro" id="IPR027463">
    <property type="entry name" value="AcrB_DN_DC_subdom"/>
</dbReference>
<proteinExistence type="predicted"/>
<evidence type="ECO:0000256" key="4">
    <source>
        <dbReference type="ARBA" id="ARBA00022519"/>
    </source>
</evidence>
<evidence type="ECO:0000313" key="11">
    <source>
        <dbReference type="Proteomes" id="UP000711407"/>
    </source>
</evidence>
<name>A0A921JHY3_9BACT</name>
<evidence type="ECO:0000256" key="8">
    <source>
        <dbReference type="SAM" id="Phobius"/>
    </source>
</evidence>
<dbReference type="InterPro" id="IPR001036">
    <property type="entry name" value="Acrflvin-R"/>
</dbReference>
<dbReference type="Gene3D" id="1.20.1640.10">
    <property type="entry name" value="Multidrug efflux transporter AcrB transmembrane domain"/>
    <property type="match status" value="4"/>
</dbReference>